<dbReference type="AlphaFoldDB" id="A0A7X1GH63"/>
<keyword evidence="4" id="KW-0281">Fimbrium</keyword>
<sequence length="138" mass="14069">MKGQRGFSLIELLIVVAIIGILVTVALPLYSKYQARAKVTAGLAEISALRVSFEDVINQGADPTLERLGASATTSHCTISAAGKGASGLGNLGCTLVNAPGPVLNRTLTLSRSEAGSWSCATTVAADYSPKGCTTSEG</sequence>
<dbReference type="SUPFAM" id="SSF54523">
    <property type="entry name" value="Pili subunits"/>
    <property type="match status" value="1"/>
</dbReference>
<name>A0A7X1GH63_9PSED</name>
<dbReference type="Pfam" id="PF07963">
    <property type="entry name" value="N_methyl"/>
    <property type="match status" value="1"/>
</dbReference>
<evidence type="ECO:0000256" key="5">
    <source>
        <dbReference type="SAM" id="Phobius"/>
    </source>
</evidence>
<accession>A0A7X1GH63</accession>
<comment type="caution">
    <text evidence="6">The sequence shown here is derived from an EMBL/GenBank/DDBJ whole genome shotgun (WGS) entry which is preliminary data.</text>
</comment>
<evidence type="ECO:0000313" key="6">
    <source>
        <dbReference type="EMBL" id="MBC2692120.1"/>
    </source>
</evidence>
<proteinExistence type="inferred from homology"/>
<dbReference type="Gene3D" id="3.30.700.10">
    <property type="entry name" value="Glycoprotein, Type 4 Pilin"/>
    <property type="match status" value="1"/>
</dbReference>
<dbReference type="Pfam" id="PF00114">
    <property type="entry name" value="Pilin"/>
    <property type="match status" value="1"/>
</dbReference>
<dbReference type="GO" id="GO:0009289">
    <property type="term" value="C:pilus"/>
    <property type="evidence" value="ECO:0007669"/>
    <property type="project" value="InterPro"/>
</dbReference>
<keyword evidence="5" id="KW-0472">Membrane</keyword>
<evidence type="ECO:0000256" key="1">
    <source>
        <dbReference type="ARBA" id="ARBA00005233"/>
    </source>
</evidence>
<evidence type="ECO:0000256" key="2">
    <source>
        <dbReference type="ARBA" id="ARBA00022481"/>
    </source>
</evidence>
<organism evidence="6 7">
    <name type="scientific">Pseudomonas kielensis</name>
    <dbReference type="NCBI Taxonomy" id="2762577"/>
    <lineage>
        <taxon>Bacteria</taxon>
        <taxon>Pseudomonadati</taxon>
        <taxon>Pseudomonadota</taxon>
        <taxon>Gammaproteobacteria</taxon>
        <taxon>Pseudomonadales</taxon>
        <taxon>Pseudomonadaceae</taxon>
        <taxon>Pseudomonas</taxon>
    </lineage>
</organism>
<evidence type="ECO:0000256" key="3">
    <source>
        <dbReference type="ARBA" id="ARBA00029638"/>
    </source>
</evidence>
<dbReference type="InterPro" id="IPR001082">
    <property type="entry name" value="Pilin"/>
</dbReference>
<keyword evidence="2" id="KW-0488">Methylation</keyword>
<reference evidence="6 7" key="1">
    <citation type="submission" date="2020-08" db="EMBL/GenBank/DDBJ databases">
        <title>Pseudomonas sp. nov.</title>
        <authorList>
            <person name="Gieschler S."/>
            <person name="Fiedler G."/>
            <person name="Brinks E."/>
            <person name="Boehnlein C."/>
            <person name="Franz C.M.A.P."/>
            <person name="Kabisch J."/>
        </authorList>
    </citation>
    <scope>NUCLEOTIDE SEQUENCE [LARGE SCALE GENOMIC DNA]</scope>
    <source>
        <strain evidence="6 7">MBT-1</strain>
    </source>
</reference>
<dbReference type="EMBL" id="JACMYG010000024">
    <property type="protein sequence ID" value="MBC2692120.1"/>
    <property type="molecule type" value="Genomic_DNA"/>
</dbReference>
<dbReference type="InterPro" id="IPR045584">
    <property type="entry name" value="Pilin-like"/>
</dbReference>
<evidence type="ECO:0000313" key="7">
    <source>
        <dbReference type="Proteomes" id="UP000526003"/>
    </source>
</evidence>
<keyword evidence="5" id="KW-0812">Transmembrane</keyword>
<evidence type="ECO:0000256" key="4">
    <source>
        <dbReference type="RuleBase" id="RU000389"/>
    </source>
</evidence>
<dbReference type="InterPro" id="IPR012902">
    <property type="entry name" value="N_methyl_site"/>
</dbReference>
<dbReference type="PROSITE" id="PS00409">
    <property type="entry name" value="PROKAR_NTER_METHYL"/>
    <property type="match status" value="1"/>
</dbReference>
<feature type="transmembrane region" description="Helical" evidence="5">
    <location>
        <begin position="6"/>
        <end position="30"/>
    </location>
</feature>
<keyword evidence="5" id="KW-1133">Transmembrane helix</keyword>
<protein>
    <recommendedName>
        <fullName evidence="3">Pilin</fullName>
    </recommendedName>
</protein>
<dbReference type="GO" id="GO:0007155">
    <property type="term" value="P:cell adhesion"/>
    <property type="evidence" value="ECO:0007669"/>
    <property type="project" value="InterPro"/>
</dbReference>
<dbReference type="RefSeq" id="WP_185818770.1">
    <property type="nucleotide sequence ID" value="NZ_JACMYG010000024.1"/>
</dbReference>
<keyword evidence="7" id="KW-1185">Reference proteome</keyword>
<dbReference type="NCBIfam" id="TIGR02532">
    <property type="entry name" value="IV_pilin_GFxxxE"/>
    <property type="match status" value="1"/>
</dbReference>
<comment type="similarity">
    <text evidence="1 4">Belongs to the N-Me-Phe pilin family.</text>
</comment>
<dbReference type="Proteomes" id="UP000526003">
    <property type="component" value="Unassembled WGS sequence"/>
</dbReference>
<gene>
    <name evidence="6" type="ORF">H7995_20220</name>
</gene>